<comment type="similarity">
    <text evidence="3 10">Belongs to the glycosyl hydrolase 76 family.</text>
</comment>
<dbReference type="PANTHER" id="PTHR12145">
    <property type="entry name" value="MANNAN ENDO-1,6-ALPHA-MANNOSIDASE DCW1"/>
    <property type="match status" value="1"/>
</dbReference>
<evidence type="ECO:0000313" key="14">
    <source>
        <dbReference type="EMBL" id="KAF2721435.1"/>
    </source>
</evidence>
<evidence type="ECO:0000256" key="12">
    <source>
        <dbReference type="SAM" id="Phobius"/>
    </source>
</evidence>
<evidence type="ECO:0000256" key="9">
    <source>
        <dbReference type="ARBA" id="ARBA00023295"/>
    </source>
</evidence>
<dbReference type="EC" id="3.2.1.101" evidence="4 10"/>
<protein>
    <recommendedName>
        <fullName evidence="4 10">Mannan endo-1,6-alpha-mannosidase</fullName>
        <ecNumber evidence="4 10">3.2.1.101</ecNumber>
    </recommendedName>
</protein>
<keyword evidence="7 12" id="KW-0472">Membrane</keyword>
<sequence>MKFLSLQWPALLLASTAAAVQYEATSADSIKSAAATIAYDLMKYYTGNNTGDNPGNLPWPYYWWEAGAVFGTMVEYYYYTGDTSYNEATTQALTWQAGEAGTFMPANQTRTEGNDDQIFWGLAAMSAAELDYPAPPSPYPSWTAMAQAVFSLQAGRWETSKCGGGLRWQIFYFNNGYNYKNSVANGGFFQIASRLARYTGNDTYTQWADKSWTWFSNSVLYDPVNFKIYDGTSMDENCTIANEQSWSYNYGLWLGGLAYLYNHTQDDKYLTPLKGILNTTLTTFFPEQMGPQIMVEIACEPSGNCDTNGYTFKAFTSRWLGVTTQLVPELADQIWPYLSTSAKGAAGQCSGAQAGAPGAPGGNTCGYEWNSTTWDGATGIGQQMSALSIVQTSILKDANLKPPLTLDTGGTSKDDPNAGSGGEDSTPDGGSPNDVKNRKISTGDKAGAGILTAVCLVFTLGGAGWMIYGGPG</sequence>
<proteinExistence type="inferred from homology"/>
<comment type="catalytic activity">
    <reaction evidence="1 10">
        <text>Random hydrolysis of (1-&gt;6)-alpha-D-mannosidic linkages in unbranched (1-&gt;6)-mannans.</text>
        <dbReference type="EC" id="3.2.1.101"/>
    </reaction>
</comment>
<dbReference type="InterPro" id="IPR008928">
    <property type="entry name" value="6-hairpin_glycosidase_sf"/>
</dbReference>
<keyword evidence="5 13" id="KW-0732">Signal</keyword>
<evidence type="ECO:0000256" key="5">
    <source>
        <dbReference type="ARBA" id="ARBA00022729"/>
    </source>
</evidence>
<reference evidence="14" key="1">
    <citation type="journal article" date="2020" name="Stud. Mycol.">
        <title>101 Dothideomycetes genomes: a test case for predicting lifestyles and emergence of pathogens.</title>
        <authorList>
            <person name="Haridas S."/>
            <person name="Albert R."/>
            <person name="Binder M."/>
            <person name="Bloem J."/>
            <person name="Labutti K."/>
            <person name="Salamov A."/>
            <person name="Andreopoulos B."/>
            <person name="Baker S."/>
            <person name="Barry K."/>
            <person name="Bills G."/>
            <person name="Bluhm B."/>
            <person name="Cannon C."/>
            <person name="Castanera R."/>
            <person name="Culley D."/>
            <person name="Daum C."/>
            <person name="Ezra D."/>
            <person name="Gonzalez J."/>
            <person name="Henrissat B."/>
            <person name="Kuo A."/>
            <person name="Liang C."/>
            <person name="Lipzen A."/>
            <person name="Lutzoni F."/>
            <person name="Magnuson J."/>
            <person name="Mondo S."/>
            <person name="Nolan M."/>
            <person name="Ohm R."/>
            <person name="Pangilinan J."/>
            <person name="Park H.-J."/>
            <person name="Ramirez L."/>
            <person name="Alfaro M."/>
            <person name="Sun H."/>
            <person name="Tritt A."/>
            <person name="Yoshinaga Y."/>
            <person name="Zwiers L.-H."/>
            <person name="Turgeon B."/>
            <person name="Goodwin S."/>
            <person name="Spatafora J."/>
            <person name="Crous P."/>
            <person name="Grigoriev I."/>
        </authorList>
    </citation>
    <scope>NUCLEOTIDE SEQUENCE</scope>
    <source>
        <strain evidence="14">CBS 116435</strain>
    </source>
</reference>
<evidence type="ECO:0000256" key="2">
    <source>
        <dbReference type="ARBA" id="ARBA00004308"/>
    </source>
</evidence>
<dbReference type="InterPro" id="IPR005198">
    <property type="entry name" value="Glyco_hydro_76"/>
</dbReference>
<keyword evidence="8" id="KW-0325">Glycoprotein</keyword>
<keyword evidence="6 10" id="KW-0378">Hydrolase</keyword>
<feature type="chain" id="PRO_5040318467" description="Mannan endo-1,6-alpha-mannosidase" evidence="13">
    <location>
        <begin position="19"/>
        <end position="472"/>
    </location>
</feature>
<organism evidence="14 15">
    <name type="scientific">Polychaeton citri CBS 116435</name>
    <dbReference type="NCBI Taxonomy" id="1314669"/>
    <lineage>
        <taxon>Eukaryota</taxon>
        <taxon>Fungi</taxon>
        <taxon>Dikarya</taxon>
        <taxon>Ascomycota</taxon>
        <taxon>Pezizomycotina</taxon>
        <taxon>Dothideomycetes</taxon>
        <taxon>Dothideomycetidae</taxon>
        <taxon>Capnodiales</taxon>
        <taxon>Capnodiaceae</taxon>
        <taxon>Polychaeton</taxon>
    </lineage>
</organism>
<dbReference type="AlphaFoldDB" id="A0A9P4Q8I5"/>
<accession>A0A9P4Q8I5</accession>
<dbReference type="GO" id="GO:0008496">
    <property type="term" value="F:mannan endo-1,6-alpha-mannosidase activity"/>
    <property type="evidence" value="ECO:0007669"/>
    <property type="project" value="UniProtKB-UniRule"/>
</dbReference>
<dbReference type="PANTHER" id="PTHR12145:SF36">
    <property type="entry name" value="MANNAN ENDO-1,6-ALPHA-MANNOSIDASE DCW1"/>
    <property type="match status" value="1"/>
</dbReference>
<dbReference type="PIRSF" id="PIRSF016302">
    <property type="entry name" value="Man_a_manosd"/>
    <property type="match status" value="1"/>
</dbReference>
<evidence type="ECO:0000256" key="3">
    <source>
        <dbReference type="ARBA" id="ARBA00009699"/>
    </source>
</evidence>
<dbReference type="EMBL" id="MU003790">
    <property type="protein sequence ID" value="KAF2721435.1"/>
    <property type="molecule type" value="Genomic_DNA"/>
</dbReference>
<dbReference type="GO" id="GO:0012505">
    <property type="term" value="C:endomembrane system"/>
    <property type="evidence" value="ECO:0007669"/>
    <property type="project" value="UniProtKB-SubCell"/>
</dbReference>
<evidence type="ECO:0000256" key="11">
    <source>
        <dbReference type="SAM" id="MobiDB-lite"/>
    </source>
</evidence>
<evidence type="ECO:0000256" key="8">
    <source>
        <dbReference type="ARBA" id="ARBA00023180"/>
    </source>
</evidence>
<dbReference type="GO" id="GO:0016052">
    <property type="term" value="P:carbohydrate catabolic process"/>
    <property type="evidence" value="ECO:0007669"/>
    <property type="project" value="InterPro"/>
</dbReference>
<feature type="region of interest" description="Disordered" evidence="11">
    <location>
        <begin position="401"/>
        <end position="441"/>
    </location>
</feature>
<evidence type="ECO:0000256" key="4">
    <source>
        <dbReference type="ARBA" id="ARBA00012350"/>
    </source>
</evidence>
<keyword evidence="9 10" id="KW-0326">Glycosidase</keyword>
<comment type="subcellular location">
    <subcellularLocation>
        <location evidence="2">Endomembrane system</location>
    </subcellularLocation>
</comment>
<dbReference type="OrthoDB" id="4187847at2759"/>
<keyword evidence="15" id="KW-1185">Reference proteome</keyword>
<keyword evidence="12" id="KW-1133">Transmembrane helix</keyword>
<dbReference type="SUPFAM" id="SSF48208">
    <property type="entry name" value="Six-hairpin glycosidases"/>
    <property type="match status" value="1"/>
</dbReference>
<dbReference type="Gene3D" id="1.50.10.20">
    <property type="match status" value="1"/>
</dbReference>
<evidence type="ECO:0000256" key="1">
    <source>
        <dbReference type="ARBA" id="ARBA00001452"/>
    </source>
</evidence>
<comment type="caution">
    <text evidence="14">The sequence shown here is derived from an EMBL/GenBank/DDBJ whole genome shotgun (WGS) entry which is preliminary data.</text>
</comment>
<feature type="signal peptide" evidence="13">
    <location>
        <begin position="1"/>
        <end position="18"/>
    </location>
</feature>
<name>A0A9P4Q8I5_9PEZI</name>
<keyword evidence="12" id="KW-0812">Transmembrane</keyword>
<evidence type="ECO:0000256" key="10">
    <source>
        <dbReference type="PIRNR" id="PIRNR016302"/>
    </source>
</evidence>
<dbReference type="InterPro" id="IPR014480">
    <property type="entry name" value="Mannan-1_6-alpha_mannosidase"/>
</dbReference>
<dbReference type="Pfam" id="PF03663">
    <property type="entry name" value="Glyco_hydro_76"/>
    <property type="match status" value="1"/>
</dbReference>
<evidence type="ECO:0000256" key="13">
    <source>
        <dbReference type="SAM" id="SignalP"/>
    </source>
</evidence>
<evidence type="ECO:0000313" key="15">
    <source>
        <dbReference type="Proteomes" id="UP000799441"/>
    </source>
</evidence>
<dbReference type="GO" id="GO:0009272">
    <property type="term" value="P:fungal-type cell wall biogenesis"/>
    <property type="evidence" value="ECO:0007669"/>
    <property type="project" value="TreeGrafter"/>
</dbReference>
<dbReference type="Proteomes" id="UP000799441">
    <property type="component" value="Unassembled WGS sequence"/>
</dbReference>
<evidence type="ECO:0000256" key="6">
    <source>
        <dbReference type="ARBA" id="ARBA00022801"/>
    </source>
</evidence>
<gene>
    <name evidence="14" type="ORF">K431DRAFT_224272</name>
</gene>
<dbReference type="FunFam" id="1.50.10.20:FF:000006">
    <property type="entry name" value="Mannan endo-1,6-alpha-mannosidase"/>
    <property type="match status" value="1"/>
</dbReference>
<evidence type="ECO:0000256" key="7">
    <source>
        <dbReference type="ARBA" id="ARBA00023136"/>
    </source>
</evidence>
<feature type="transmembrane region" description="Helical" evidence="12">
    <location>
        <begin position="446"/>
        <end position="468"/>
    </location>
</feature>